<accession>A0AAW7DM75</accession>
<dbReference type="Proteomes" id="UP001173578">
    <property type="component" value="Unassembled WGS sequence"/>
</dbReference>
<reference evidence="1" key="2">
    <citation type="journal article" date="2022" name="Sci. Total Environ.">
        <title>Prevalence, transmission, and molecular epidemiology of tet(X)-positive bacteria among humans, animals, and environmental niches in China: An epidemiological, and genomic-based study.</title>
        <authorList>
            <person name="Dong N."/>
            <person name="Zeng Y."/>
            <person name="Cai C."/>
            <person name="Sun C."/>
            <person name="Lu J."/>
            <person name="Liu C."/>
            <person name="Zhou H."/>
            <person name="Sun Q."/>
            <person name="Shu L."/>
            <person name="Wang H."/>
            <person name="Wang Y."/>
            <person name="Wang S."/>
            <person name="Wu C."/>
            <person name="Chan E.W."/>
            <person name="Chen G."/>
            <person name="Shen Z."/>
            <person name="Chen S."/>
            <person name="Zhang R."/>
        </authorList>
    </citation>
    <scope>NUCLEOTIDE SEQUENCE</scope>
    <source>
        <strain evidence="1">210</strain>
    </source>
</reference>
<organism evidence="1 2">
    <name type="scientific">Empedobacter falsenii</name>
    <dbReference type="NCBI Taxonomy" id="343874"/>
    <lineage>
        <taxon>Bacteria</taxon>
        <taxon>Pseudomonadati</taxon>
        <taxon>Bacteroidota</taxon>
        <taxon>Flavobacteriia</taxon>
        <taxon>Flavobacteriales</taxon>
        <taxon>Weeksellaceae</taxon>
        <taxon>Empedobacter</taxon>
    </lineage>
</organism>
<sequence length="203" mass="24978">MIQFLVEFLEFRGHSFKLDRNGYTYCDIYGIEIHFNFRQKTKRVLDENSINSTYKYYKSENTEILVFQMYENSYDRKDWFDTSKTTLEEKLLHIIAYTEIYCEHKVEKNKKRDERNRLYEIEQEKLKEIQRLKQIQVEKINNLFENSEKYNQADNVLKYLNNRKMYLLNNNLYSQEEQEYNDWGISIVEDLIEKIFKDATKNQ</sequence>
<dbReference type="RefSeq" id="WP_286486184.1">
    <property type="nucleotide sequence ID" value="NZ_JACALR010000004.1"/>
</dbReference>
<protein>
    <submittedName>
        <fullName evidence="1">Uncharacterized protein</fullName>
    </submittedName>
</protein>
<proteinExistence type="predicted"/>
<gene>
    <name evidence="1" type="ORF">HX095_10550</name>
</gene>
<comment type="caution">
    <text evidence="1">The sequence shown here is derived from an EMBL/GenBank/DDBJ whole genome shotgun (WGS) entry which is preliminary data.</text>
</comment>
<reference evidence="1" key="1">
    <citation type="submission" date="2020-06" db="EMBL/GenBank/DDBJ databases">
        <authorList>
            <person name="Dong N."/>
        </authorList>
    </citation>
    <scope>NUCLEOTIDE SEQUENCE</scope>
    <source>
        <strain evidence="1">210</strain>
    </source>
</reference>
<evidence type="ECO:0000313" key="2">
    <source>
        <dbReference type="Proteomes" id="UP001173578"/>
    </source>
</evidence>
<name>A0AAW7DM75_9FLAO</name>
<evidence type="ECO:0000313" key="1">
    <source>
        <dbReference type="EMBL" id="MDM1551652.1"/>
    </source>
</evidence>
<dbReference type="EMBL" id="JACALR010000004">
    <property type="protein sequence ID" value="MDM1551652.1"/>
    <property type="molecule type" value="Genomic_DNA"/>
</dbReference>
<dbReference type="AlphaFoldDB" id="A0AAW7DM75"/>